<reference evidence="1 2" key="1">
    <citation type="submission" date="2014-04" db="EMBL/GenBank/DDBJ databases">
        <authorList>
            <consortium name="DOE Joint Genome Institute"/>
            <person name="Kuo A."/>
            <person name="Kohler A."/>
            <person name="Nagy L.G."/>
            <person name="Floudas D."/>
            <person name="Copeland A."/>
            <person name="Barry K.W."/>
            <person name="Cichocki N."/>
            <person name="Veneault-Fourrey C."/>
            <person name="LaButti K."/>
            <person name="Lindquist E.A."/>
            <person name="Lipzen A."/>
            <person name="Lundell T."/>
            <person name="Morin E."/>
            <person name="Murat C."/>
            <person name="Sun H."/>
            <person name="Tunlid A."/>
            <person name="Henrissat B."/>
            <person name="Grigoriev I.V."/>
            <person name="Hibbett D.S."/>
            <person name="Martin F."/>
            <person name="Nordberg H.P."/>
            <person name="Cantor M.N."/>
            <person name="Hua S.X."/>
        </authorList>
    </citation>
    <scope>NUCLEOTIDE SEQUENCE [LARGE SCALE GENOMIC DNA]</scope>
    <source>
        <strain evidence="1 2">LaAM-08-1</strain>
    </source>
</reference>
<dbReference type="AlphaFoldDB" id="A0A0C9YC12"/>
<organism evidence="1 2">
    <name type="scientific">Laccaria amethystina LaAM-08-1</name>
    <dbReference type="NCBI Taxonomy" id="1095629"/>
    <lineage>
        <taxon>Eukaryota</taxon>
        <taxon>Fungi</taxon>
        <taxon>Dikarya</taxon>
        <taxon>Basidiomycota</taxon>
        <taxon>Agaricomycotina</taxon>
        <taxon>Agaricomycetes</taxon>
        <taxon>Agaricomycetidae</taxon>
        <taxon>Agaricales</taxon>
        <taxon>Agaricineae</taxon>
        <taxon>Hydnangiaceae</taxon>
        <taxon>Laccaria</taxon>
    </lineage>
</organism>
<sequence length="71" mass="7426">MKNSKAGLAAGALRGRKALTNLKMPASKQAHTPLVREVKGAREAGHCATNSLLSNRVSKAPINGELGLHII</sequence>
<protein>
    <submittedName>
        <fullName evidence="1">Uncharacterized protein</fullName>
    </submittedName>
</protein>
<dbReference type="HOGENOM" id="CLU_2740402_0_0_1"/>
<evidence type="ECO:0000313" key="1">
    <source>
        <dbReference type="EMBL" id="KIK07842.1"/>
    </source>
</evidence>
<reference evidence="2" key="2">
    <citation type="submission" date="2015-01" db="EMBL/GenBank/DDBJ databases">
        <title>Evolutionary Origins and Diversification of the Mycorrhizal Mutualists.</title>
        <authorList>
            <consortium name="DOE Joint Genome Institute"/>
            <consortium name="Mycorrhizal Genomics Consortium"/>
            <person name="Kohler A."/>
            <person name="Kuo A."/>
            <person name="Nagy L.G."/>
            <person name="Floudas D."/>
            <person name="Copeland A."/>
            <person name="Barry K.W."/>
            <person name="Cichocki N."/>
            <person name="Veneault-Fourrey C."/>
            <person name="LaButti K."/>
            <person name="Lindquist E.A."/>
            <person name="Lipzen A."/>
            <person name="Lundell T."/>
            <person name="Morin E."/>
            <person name="Murat C."/>
            <person name="Riley R."/>
            <person name="Ohm R."/>
            <person name="Sun H."/>
            <person name="Tunlid A."/>
            <person name="Henrissat B."/>
            <person name="Grigoriev I.V."/>
            <person name="Hibbett D.S."/>
            <person name="Martin F."/>
        </authorList>
    </citation>
    <scope>NUCLEOTIDE SEQUENCE [LARGE SCALE GENOMIC DNA]</scope>
    <source>
        <strain evidence="2">LaAM-08-1</strain>
    </source>
</reference>
<name>A0A0C9YC12_9AGAR</name>
<proteinExistence type="predicted"/>
<dbReference type="EMBL" id="KN838545">
    <property type="protein sequence ID" value="KIK07842.1"/>
    <property type="molecule type" value="Genomic_DNA"/>
</dbReference>
<evidence type="ECO:0000313" key="2">
    <source>
        <dbReference type="Proteomes" id="UP000054477"/>
    </source>
</evidence>
<accession>A0A0C9YC12</accession>
<gene>
    <name evidence="1" type="ORF">K443DRAFT_673100</name>
</gene>
<dbReference type="Proteomes" id="UP000054477">
    <property type="component" value="Unassembled WGS sequence"/>
</dbReference>
<keyword evidence="2" id="KW-1185">Reference proteome</keyword>